<reference evidence="1" key="1">
    <citation type="submission" date="2022-04" db="EMBL/GenBank/DDBJ databases">
        <authorList>
            <person name="Xu L."/>
            <person name="Lv Z."/>
        </authorList>
    </citation>
    <scope>NUCLEOTIDE SEQUENCE</scope>
    <source>
        <strain evidence="1">LV_2022a</strain>
    </source>
</reference>
<accession>A0AAE2D6H4</accession>
<gene>
    <name evidence="1" type="ORF">MN116_004177</name>
</gene>
<dbReference type="AlphaFoldDB" id="A0AAE2D6H4"/>
<sequence length="118" mass="14492">MPVYTVQFVLIRKFINPINFIRSKSTSIEMFFCVVDTTDPMVSEAGGLVTDDVDEVNKTVTTDQSNVDMRNKSNPELLHGYHGYRWRGRRCRHHRCCRRRYRHHHHCRRYHYRYYYYW</sequence>
<organism evidence="1 2">
    <name type="scientific">Schistosoma mekongi</name>
    <name type="common">Parasitic worm</name>
    <dbReference type="NCBI Taxonomy" id="38744"/>
    <lineage>
        <taxon>Eukaryota</taxon>
        <taxon>Metazoa</taxon>
        <taxon>Spiralia</taxon>
        <taxon>Lophotrochozoa</taxon>
        <taxon>Platyhelminthes</taxon>
        <taxon>Trematoda</taxon>
        <taxon>Digenea</taxon>
        <taxon>Strigeidida</taxon>
        <taxon>Schistosomatoidea</taxon>
        <taxon>Schistosomatidae</taxon>
        <taxon>Schistosoma</taxon>
    </lineage>
</organism>
<dbReference type="EMBL" id="JALJAT010000002">
    <property type="protein sequence ID" value="KAK4472977.1"/>
    <property type="molecule type" value="Genomic_DNA"/>
</dbReference>
<keyword evidence="2" id="KW-1185">Reference proteome</keyword>
<comment type="caution">
    <text evidence="1">The sequence shown here is derived from an EMBL/GenBank/DDBJ whole genome shotgun (WGS) entry which is preliminary data.</text>
</comment>
<name>A0AAE2D6H4_SCHME</name>
<reference evidence="1" key="2">
    <citation type="journal article" date="2023" name="Infect Dis Poverty">
        <title>Chromosome-scale genome of the human blood fluke Schistosoma mekongi and its implications for public health.</title>
        <authorList>
            <person name="Zhou M."/>
            <person name="Xu L."/>
            <person name="Xu D."/>
            <person name="Chen W."/>
            <person name="Khan J."/>
            <person name="Hu Y."/>
            <person name="Huang H."/>
            <person name="Wei H."/>
            <person name="Zhang Y."/>
            <person name="Chusongsang P."/>
            <person name="Tanasarnprasert K."/>
            <person name="Hu X."/>
            <person name="Limpanont Y."/>
            <person name="Lv Z."/>
        </authorList>
    </citation>
    <scope>NUCLEOTIDE SEQUENCE</scope>
    <source>
        <strain evidence="1">LV_2022a</strain>
    </source>
</reference>
<protein>
    <submittedName>
        <fullName evidence="1">Uncharacterized protein</fullName>
    </submittedName>
</protein>
<evidence type="ECO:0000313" key="1">
    <source>
        <dbReference type="EMBL" id="KAK4472977.1"/>
    </source>
</evidence>
<dbReference type="Proteomes" id="UP001292079">
    <property type="component" value="Unassembled WGS sequence"/>
</dbReference>
<evidence type="ECO:0000313" key="2">
    <source>
        <dbReference type="Proteomes" id="UP001292079"/>
    </source>
</evidence>
<proteinExistence type="predicted"/>
<feature type="non-terminal residue" evidence="1">
    <location>
        <position position="1"/>
    </location>
</feature>